<dbReference type="OrthoDB" id="10591902at2759"/>
<sequence>MADHGFLGGPPRPRTTVVVEWNETSWCISKRSEDGVFMAHRNEREKGKTPFWFLAPFHGHWPNPQGFSGLQIGVRRLSQVCGMAMTEAWWPRRDQQFGSSMLGARAAAVFSSLQRARVQFVWAVLGHKTLGHIFVGDEICHGNLIRPTATSEHLQGDKVHYGDFIQLTATSEGDKTNGFILLYCNFREIRFATVDLIRPTATSEGDKVCDFTLLHYNFREIRFAMVS</sequence>
<name>A0A8J6CLB9_9ROSI</name>
<accession>A0A8J6CLB9</accession>
<dbReference type="Proteomes" id="UP000701853">
    <property type="component" value="Chromosome 12"/>
</dbReference>
<evidence type="ECO:0000313" key="2">
    <source>
        <dbReference type="Proteomes" id="UP000701853"/>
    </source>
</evidence>
<dbReference type="AlphaFoldDB" id="A0A8J6CLB9"/>
<gene>
    <name evidence="1" type="ORF">CXB51_031871</name>
</gene>
<proteinExistence type="predicted"/>
<keyword evidence="2" id="KW-1185">Reference proteome</keyword>
<organism evidence="1 2">
    <name type="scientific">Gossypium anomalum</name>
    <dbReference type="NCBI Taxonomy" id="47600"/>
    <lineage>
        <taxon>Eukaryota</taxon>
        <taxon>Viridiplantae</taxon>
        <taxon>Streptophyta</taxon>
        <taxon>Embryophyta</taxon>
        <taxon>Tracheophyta</taxon>
        <taxon>Spermatophyta</taxon>
        <taxon>Magnoliopsida</taxon>
        <taxon>eudicotyledons</taxon>
        <taxon>Gunneridae</taxon>
        <taxon>Pentapetalae</taxon>
        <taxon>rosids</taxon>
        <taxon>malvids</taxon>
        <taxon>Malvales</taxon>
        <taxon>Malvaceae</taxon>
        <taxon>Malvoideae</taxon>
        <taxon>Gossypium</taxon>
    </lineage>
</organism>
<comment type="caution">
    <text evidence="1">The sequence shown here is derived from an EMBL/GenBank/DDBJ whole genome shotgun (WGS) entry which is preliminary data.</text>
</comment>
<evidence type="ECO:0000313" key="1">
    <source>
        <dbReference type="EMBL" id="KAG8475071.1"/>
    </source>
</evidence>
<reference evidence="1 2" key="1">
    <citation type="journal article" date="2021" name="bioRxiv">
        <title>The Gossypium anomalum genome as a resource for cotton improvement and evolutionary analysis of hybrid incompatibility.</title>
        <authorList>
            <person name="Grover C.E."/>
            <person name="Yuan D."/>
            <person name="Arick M.A."/>
            <person name="Miller E.R."/>
            <person name="Hu G."/>
            <person name="Peterson D.G."/>
            <person name="Wendel J.F."/>
            <person name="Udall J.A."/>
        </authorList>
    </citation>
    <scope>NUCLEOTIDE SEQUENCE [LARGE SCALE GENOMIC DNA]</scope>
    <source>
        <strain evidence="1">JFW-Udall</strain>
        <tissue evidence="1">Leaf</tissue>
    </source>
</reference>
<dbReference type="EMBL" id="JAHUZN010000012">
    <property type="protein sequence ID" value="KAG8475071.1"/>
    <property type="molecule type" value="Genomic_DNA"/>
</dbReference>
<protein>
    <submittedName>
        <fullName evidence="1">Uncharacterized protein</fullName>
    </submittedName>
</protein>